<dbReference type="Gene3D" id="1.50.10.20">
    <property type="match status" value="1"/>
</dbReference>
<dbReference type="Pfam" id="PF05147">
    <property type="entry name" value="LANC_like"/>
    <property type="match status" value="1"/>
</dbReference>
<dbReference type="InterPro" id="IPR007822">
    <property type="entry name" value="LANC-like"/>
</dbReference>
<organism evidence="1 2">
    <name type="scientific">Streptomyces millisiae</name>
    <dbReference type="NCBI Taxonomy" id="3075542"/>
    <lineage>
        <taxon>Bacteria</taxon>
        <taxon>Bacillati</taxon>
        <taxon>Actinomycetota</taxon>
        <taxon>Actinomycetes</taxon>
        <taxon>Kitasatosporales</taxon>
        <taxon>Streptomycetaceae</taxon>
        <taxon>Streptomyces</taxon>
    </lineage>
</organism>
<dbReference type="SMART" id="SM01260">
    <property type="entry name" value="LANC_like"/>
    <property type="match status" value="1"/>
</dbReference>
<evidence type="ECO:0000313" key="1">
    <source>
        <dbReference type="EMBL" id="MDT0319407.1"/>
    </source>
</evidence>
<name>A0ABU2LQB6_9ACTN</name>
<sequence length="428" mass="44987">MSRHPALDLAAAVAAQLADPDTAHYGTQAASSDRQHLAYGPPGIALLHIELAANGIGPWHRAHDWLAATARQPITSGSDSHPFYGAPAFAHALACAAAHLPGSYQRALNITDHQVAADARRRLDAAHRRIDTGYLPRLAEFDAIRGLTGYGAYLLRRDSGSPIVRAVLDYCVRLTEPITHHGETLPGWWTETGPSGRPDGRFPGGHANMGIAHGIGGVLALLALAARKGVLVDRHHAALRTILAWTDNWREETSSGPAWPYWLTRGELRNGRLVPSAPRRPSWCYGTAGLARAHQLAAIALGDTARQIDAENALVAALTDPGQLRATTDNGLCHGFAGLAHLATRTADDAHPATADRLRATIPALMAAVHPPGADPTHTAAALVRDEAQGPGLLDGAAGTALALLAPAIAAPPLSAWDTCLLIAEPST</sequence>
<keyword evidence="2" id="KW-1185">Reference proteome</keyword>
<dbReference type="Proteomes" id="UP001183420">
    <property type="component" value="Unassembled WGS sequence"/>
</dbReference>
<dbReference type="SUPFAM" id="SSF158745">
    <property type="entry name" value="LanC-like"/>
    <property type="match status" value="1"/>
</dbReference>
<dbReference type="PRINTS" id="PR01955">
    <property type="entry name" value="LANCFRANKIA"/>
</dbReference>
<dbReference type="RefSeq" id="WP_311598670.1">
    <property type="nucleotide sequence ID" value="NZ_JAVREM010000013.1"/>
</dbReference>
<protein>
    <submittedName>
        <fullName evidence="1">Lanthionine synthetase C family protein</fullName>
    </submittedName>
</protein>
<gene>
    <name evidence="1" type="ORF">RNC47_13770</name>
</gene>
<dbReference type="CDD" id="cd04793">
    <property type="entry name" value="LanC"/>
    <property type="match status" value="1"/>
</dbReference>
<proteinExistence type="predicted"/>
<dbReference type="PRINTS" id="PR01950">
    <property type="entry name" value="LANCSUPER"/>
</dbReference>
<dbReference type="EMBL" id="JAVREM010000013">
    <property type="protein sequence ID" value="MDT0319407.1"/>
    <property type="molecule type" value="Genomic_DNA"/>
</dbReference>
<reference evidence="2" key="1">
    <citation type="submission" date="2023-07" db="EMBL/GenBank/DDBJ databases">
        <title>30 novel species of actinomycetes from the DSMZ collection.</title>
        <authorList>
            <person name="Nouioui I."/>
        </authorList>
    </citation>
    <scope>NUCLEOTIDE SEQUENCE [LARGE SCALE GENOMIC DNA]</scope>
    <source>
        <strain evidence="2">DSM 44918</strain>
    </source>
</reference>
<dbReference type="InterPro" id="IPR033889">
    <property type="entry name" value="LanC"/>
</dbReference>
<accession>A0ABU2LQB6</accession>
<comment type="caution">
    <text evidence="1">The sequence shown here is derived from an EMBL/GenBank/DDBJ whole genome shotgun (WGS) entry which is preliminary data.</text>
</comment>
<evidence type="ECO:0000313" key="2">
    <source>
        <dbReference type="Proteomes" id="UP001183420"/>
    </source>
</evidence>